<reference evidence="10 11" key="1">
    <citation type="submission" date="2020-06" db="EMBL/GenBank/DDBJ databases">
        <title>The yeast mating-type switching endonuclease HO is a domesticated member of an unorthodox homing genetic element family.</title>
        <authorList>
            <person name="Coughlan A.Y."/>
            <person name="Lombardi L."/>
            <person name="Braun-Galleani S."/>
            <person name="Martos A.R."/>
            <person name="Galeote V."/>
            <person name="Bigey F."/>
            <person name="Dequin S."/>
            <person name="Byrne K.P."/>
            <person name="Wolfe K.H."/>
        </authorList>
    </citation>
    <scope>NUCLEOTIDE SEQUENCE [LARGE SCALE GENOMIC DNA]</scope>
    <source>
        <strain evidence="10 11">CBS764</strain>
    </source>
</reference>
<feature type="compositionally biased region" description="Low complexity" evidence="8">
    <location>
        <begin position="213"/>
        <end position="225"/>
    </location>
</feature>
<dbReference type="InterPro" id="IPR041243">
    <property type="entry name" value="STI1/HOP_DP"/>
</dbReference>
<dbReference type="Gene3D" id="1.25.40.10">
    <property type="entry name" value="Tetratricopeptide repeat domain"/>
    <property type="match status" value="3"/>
</dbReference>
<dbReference type="InterPro" id="IPR011990">
    <property type="entry name" value="TPR-like_helical_dom_sf"/>
</dbReference>
<name>A0A7G3ZBD9_9SACH</name>
<feature type="repeat" description="TPR" evidence="6">
    <location>
        <begin position="73"/>
        <end position="106"/>
    </location>
</feature>
<feature type="coiled-coil region" evidence="7">
    <location>
        <begin position="353"/>
        <end position="380"/>
    </location>
</feature>
<proteinExistence type="predicted"/>
<dbReference type="PROSITE" id="PS50005">
    <property type="entry name" value="TPR"/>
    <property type="match status" value="4"/>
</dbReference>
<dbReference type="OrthoDB" id="2423701at2759"/>
<feature type="repeat" description="TPR" evidence="6">
    <location>
        <begin position="328"/>
        <end position="361"/>
    </location>
</feature>
<accession>A0A7G3ZBD9</accession>
<feature type="region of interest" description="Disordered" evidence="8">
    <location>
        <begin position="201"/>
        <end position="258"/>
    </location>
</feature>
<dbReference type="InterPro" id="IPR058209">
    <property type="entry name" value="TPR_BSK1_C"/>
</dbReference>
<dbReference type="SMART" id="SM00727">
    <property type="entry name" value="STI1"/>
    <property type="match status" value="2"/>
</dbReference>
<evidence type="ECO:0000259" key="9">
    <source>
        <dbReference type="SMART" id="SM00727"/>
    </source>
</evidence>
<dbReference type="RefSeq" id="XP_037137500.1">
    <property type="nucleotide sequence ID" value="XM_037281605.1"/>
</dbReference>
<evidence type="ECO:0000256" key="1">
    <source>
        <dbReference type="ARBA" id="ARBA00004496"/>
    </source>
</evidence>
<dbReference type="AlphaFoldDB" id="A0A7G3ZBD9"/>
<evidence type="ECO:0000256" key="3">
    <source>
        <dbReference type="ARBA" id="ARBA00022737"/>
    </source>
</evidence>
<feature type="domain" description="STI1" evidence="9">
    <location>
        <begin position="137"/>
        <end position="176"/>
    </location>
</feature>
<dbReference type="GO" id="GO:0051879">
    <property type="term" value="F:Hsp90 protein binding"/>
    <property type="evidence" value="ECO:0007669"/>
    <property type="project" value="TreeGrafter"/>
</dbReference>
<feature type="compositionally biased region" description="Basic and acidic residues" evidence="8">
    <location>
        <begin position="226"/>
        <end position="239"/>
    </location>
</feature>
<evidence type="ECO:0000256" key="7">
    <source>
        <dbReference type="SAM" id="Coils"/>
    </source>
</evidence>
<dbReference type="GO" id="GO:0042030">
    <property type="term" value="F:ATPase inhibitor activity"/>
    <property type="evidence" value="ECO:0007669"/>
    <property type="project" value="UniProtKB-ARBA"/>
</dbReference>
<keyword evidence="11" id="KW-1185">Reference proteome</keyword>
<keyword evidence="3" id="KW-0677">Repeat</keyword>
<dbReference type="PANTHER" id="PTHR22904:SF523">
    <property type="entry name" value="STRESS-INDUCED-PHOSPHOPROTEIN 1"/>
    <property type="match status" value="1"/>
</dbReference>
<dbReference type="GeneID" id="59323922"/>
<dbReference type="InterPro" id="IPR006636">
    <property type="entry name" value="STI1_HS-bd"/>
</dbReference>
<dbReference type="EMBL" id="CP059246">
    <property type="protein sequence ID" value="QLL30825.1"/>
    <property type="molecule type" value="Genomic_DNA"/>
</dbReference>
<dbReference type="Proteomes" id="UP000515788">
    <property type="component" value="Chromosome 1"/>
</dbReference>
<dbReference type="Pfam" id="PF17830">
    <property type="entry name" value="STI1-HOP_DP"/>
    <property type="match status" value="2"/>
</dbReference>
<keyword evidence="4 6" id="KW-0802">TPR repeat</keyword>
<gene>
    <name evidence="10" type="ORF">HG536_0A06400</name>
</gene>
<sequence>MSSAEEFKQQGNAAFVAKDYAKAVELFGKAIEASEQANHVLYSNRSACYSSLKKFKEALEDAEECVKISPSWAKGYNRVGAAQFGLGKLEDAEKAYKKALELDSSNKAAKDGLEQVQKSQQSRQQMPDLGLGQMFNDPNLIEKLKNNPKTAELMKDPQLVAKLAQYRTNPQAISQDLFSDTRLMTIMAALMGIDLNMGAASDAQSAPEAPMNTAAEPAETTSSSEPESKKEEPEKKETEPEAMEVDENGSQLAAEEEKAEGNKLYKARKFDQAIEHYSKAWELHKDITYLNNRAAAEYEKGEYETAVETLTKAVEEGRELRADYKIIAKSFARIGNAYHKLGDLKKSIEFYQKSLTEHRNADVLNKLRNAEKELKKQEAEKYIDPEKAEEARLQGKEYFSNADWPNAVKAYTEMIKRAPEDARGYSNRAAALAKLMSFPEAITDCDRAIEKDPNFIRAYIRKASAQIAVKEFAAAIETLNAARSKDSEVNNGANAREIDQLFIKANSQRFQPGDANETPEQTYQRAMKDPEVAAIMQDPVMQSILQQAQQNPAALQEHMQNPEVFRKIQTLIAAGIIRTGPR</sequence>
<evidence type="ECO:0000313" key="10">
    <source>
        <dbReference type="EMBL" id="QLL30825.1"/>
    </source>
</evidence>
<dbReference type="FunFam" id="1.10.260.100:FF:000002">
    <property type="entry name" value="Stress-induced-phosphoprotein 1 (Hsp70/Hsp90-organizing)"/>
    <property type="match status" value="1"/>
</dbReference>
<keyword evidence="7" id="KW-0175">Coiled coil</keyword>
<dbReference type="FunFam" id="1.25.40.10:FF:000020">
    <property type="entry name" value="Stress-induced phosphoprotein 1"/>
    <property type="match status" value="1"/>
</dbReference>
<dbReference type="SUPFAM" id="SSF48452">
    <property type="entry name" value="TPR-like"/>
    <property type="match status" value="3"/>
</dbReference>
<feature type="domain" description="STI1" evidence="9">
    <location>
        <begin position="529"/>
        <end position="568"/>
    </location>
</feature>
<dbReference type="PANTHER" id="PTHR22904">
    <property type="entry name" value="TPR REPEAT CONTAINING PROTEIN"/>
    <property type="match status" value="1"/>
</dbReference>
<evidence type="ECO:0000256" key="8">
    <source>
        <dbReference type="SAM" id="MobiDB-lite"/>
    </source>
</evidence>
<dbReference type="SMART" id="SM00028">
    <property type="entry name" value="TPR"/>
    <property type="match status" value="9"/>
</dbReference>
<dbReference type="FunFam" id="1.25.40.10:FF:000027">
    <property type="entry name" value="stress-induced-phosphoprotein 1 isoform X1"/>
    <property type="match status" value="1"/>
</dbReference>
<dbReference type="KEGG" id="tgb:HG536_0A06400"/>
<evidence type="ECO:0000256" key="6">
    <source>
        <dbReference type="PROSITE-ProRule" id="PRU00339"/>
    </source>
</evidence>
<feature type="repeat" description="TPR" evidence="6">
    <location>
        <begin position="388"/>
        <end position="421"/>
    </location>
</feature>
<dbReference type="Pfam" id="PF25575">
    <property type="entry name" value="TPR_BSK1_C"/>
    <property type="match status" value="1"/>
</dbReference>
<dbReference type="Gene3D" id="1.10.260.100">
    <property type="match status" value="2"/>
</dbReference>
<dbReference type="Pfam" id="PF00515">
    <property type="entry name" value="TPR_1"/>
    <property type="match status" value="1"/>
</dbReference>
<dbReference type="FunFam" id="1.10.260.100:FF:000004">
    <property type="entry name" value="Putative stress-induced-phosphoprotein 1"/>
    <property type="match status" value="1"/>
</dbReference>
<comment type="subcellular location">
    <subcellularLocation>
        <location evidence="1">Cytoplasm</location>
    </subcellularLocation>
</comment>
<dbReference type="InterPro" id="IPR019734">
    <property type="entry name" value="TPR_rpt"/>
</dbReference>
<dbReference type="FunFam" id="1.25.40.10:FF:000010">
    <property type="entry name" value="Stress-induced phosphoprotein 1"/>
    <property type="match status" value="1"/>
</dbReference>
<protein>
    <recommendedName>
        <fullName evidence="9">STI1 domain-containing protein</fullName>
    </recommendedName>
</protein>
<evidence type="ECO:0000256" key="4">
    <source>
        <dbReference type="ARBA" id="ARBA00022803"/>
    </source>
</evidence>
<evidence type="ECO:0000256" key="5">
    <source>
        <dbReference type="ARBA" id="ARBA00064323"/>
    </source>
</evidence>
<feature type="repeat" description="TPR" evidence="6">
    <location>
        <begin position="4"/>
        <end position="37"/>
    </location>
</feature>
<evidence type="ECO:0000256" key="2">
    <source>
        <dbReference type="ARBA" id="ARBA00022490"/>
    </source>
</evidence>
<dbReference type="Pfam" id="PF13424">
    <property type="entry name" value="TPR_12"/>
    <property type="match status" value="1"/>
</dbReference>
<comment type="subunit">
    <text evidence="5">Part of a larger complex that includes HSP70, HSP90, and immunophilins.</text>
</comment>
<organism evidence="10 11">
    <name type="scientific">Torulaspora globosa</name>
    <dbReference type="NCBI Taxonomy" id="48254"/>
    <lineage>
        <taxon>Eukaryota</taxon>
        <taxon>Fungi</taxon>
        <taxon>Dikarya</taxon>
        <taxon>Ascomycota</taxon>
        <taxon>Saccharomycotina</taxon>
        <taxon>Saccharomycetes</taxon>
        <taxon>Saccharomycetales</taxon>
        <taxon>Saccharomycetaceae</taxon>
        <taxon>Torulaspora</taxon>
    </lineage>
</organism>
<evidence type="ECO:0000313" key="11">
    <source>
        <dbReference type="Proteomes" id="UP000515788"/>
    </source>
</evidence>
<dbReference type="GO" id="GO:0005737">
    <property type="term" value="C:cytoplasm"/>
    <property type="evidence" value="ECO:0007669"/>
    <property type="project" value="UniProtKB-SubCell"/>
</dbReference>
<keyword evidence="2" id="KW-0963">Cytoplasm</keyword>